<sequence>MDIRKIPVSKINSAPYNPRVDLQPGDPEYEKLKRSIQEFGYVEPLVWNKQTGNLVGGHQRFKILVEQGTTEIEVSVVSLDEIQEKVLNVALNKISGDWDTDALTQLLVELQQEGGDIGLSGLDDVDLKQMVGEIEIPNFEAGTAEDQGDLGVLSSKLVTCPHFGEEFERD</sequence>
<reference evidence="2 3" key="1">
    <citation type="journal article" date="2015" name="Genome Announc.">
        <title>Draft Genome Sequence of Brevibacillus brevis DZQ7, a Plant Growth-Promoting Rhizobacterium with Broad-Spectrum Antimicrobial Activity.</title>
        <authorList>
            <person name="Hou Q."/>
            <person name="Wang C."/>
            <person name="Hou X."/>
            <person name="Xia Z."/>
            <person name="Ye J."/>
            <person name="Liu K."/>
            <person name="Liu H."/>
            <person name="Wang J."/>
            <person name="Guo H."/>
            <person name="Yu X."/>
            <person name="Yang Y."/>
            <person name="Du B."/>
            <person name="Ding Y."/>
        </authorList>
    </citation>
    <scope>NUCLEOTIDE SEQUENCE [LARGE SCALE GENOMIC DNA]</scope>
    <source>
        <strain evidence="2 3">DZQ7</strain>
    </source>
</reference>
<name>A0A2Z4MG14_BREBE</name>
<dbReference type="SUPFAM" id="SSF110849">
    <property type="entry name" value="ParB/Sulfiredoxin"/>
    <property type="match status" value="1"/>
</dbReference>
<dbReference type="InterPro" id="IPR036086">
    <property type="entry name" value="ParB/Sulfiredoxin_sf"/>
</dbReference>
<dbReference type="AlphaFoldDB" id="A0A2Z4MG14"/>
<dbReference type="SMART" id="SM00470">
    <property type="entry name" value="ParB"/>
    <property type="match status" value="1"/>
</dbReference>
<gene>
    <name evidence="2" type="ORF">AB432_010160</name>
</gene>
<accession>A0A2Z4MG14</accession>
<dbReference type="CDD" id="cd16401">
    <property type="entry name" value="ParB_N_like_MT"/>
    <property type="match status" value="1"/>
</dbReference>
<dbReference type="EMBL" id="CP030117">
    <property type="protein sequence ID" value="AWX55384.1"/>
    <property type="molecule type" value="Genomic_DNA"/>
</dbReference>
<dbReference type="Pfam" id="PF02195">
    <property type="entry name" value="ParB_N"/>
    <property type="match status" value="1"/>
</dbReference>
<organism evidence="2 3">
    <name type="scientific">Brevibacillus brevis</name>
    <name type="common">Bacillus brevis</name>
    <dbReference type="NCBI Taxonomy" id="1393"/>
    <lineage>
        <taxon>Bacteria</taxon>
        <taxon>Bacillati</taxon>
        <taxon>Bacillota</taxon>
        <taxon>Bacilli</taxon>
        <taxon>Bacillales</taxon>
        <taxon>Paenibacillaceae</taxon>
        <taxon>Brevibacillus</taxon>
    </lineage>
</organism>
<feature type="domain" description="ParB-like N-terminal" evidence="1">
    <location>
        <begin position="4"/>
        <end position="93"/>
    </location>
</feature>
<evidence type="ECO:0000259" key="1">
    <source>
        <dbReference type="SMART" id="SM00470"/>
    </source>
</evidence>
<evidence type="ECO:0000313" key="2">
    <source>
        <dbReference type="EMBL" id="AWX55384.1"/>
    </source>
</evidence>
<dbReference type="Proteomes" id="UP000036061">
    <property type="component" value="Chromosome"/>
</dbReference>
<dbReference type="RefSeq" id="WP_048032186.1">
    <property type="nucleotide sequence ID" value="NZ_CP030117.1"/>
</dbReference>
<proteinExistence type="predicted"/>
<dbReference type="Gene3D" id="3.90.1530.10">
    <property type="entry name" value="Conserved hypothetical protein from pyrococcus furiosus pfu- 392566-001, ParB domain"/>
    <property type="match status" value="1"/>
</dbReference>
<dbReference type="InterPro" id="IPR003115">
    <property type="entry name" value="ParB_N"/>
</dbReference>
<protein>
    <submittedName>
        <fullName evidence="2">Transcriptional regulator</fullName>
    </submittedName>
</protein>
<evidence type="ECO:0000313" key="3">
    <source>
        <dbReference type="Proteomes" id="UP000036061"/>
    </source>
</evidence>